<dbReference type="InterPro" id="IPR000531">
    <property type="entry name" value="Beta-barrel_TonB"/>
</dbReference>
<protein>
    <submittedName>
        <fullName evidence="8">TonB-dependent receptor</fullName>
    </submittedName>
</protein>
<dbReference type="Pfam" id="PF07715">
    <property type="entry name" value="Plug"/>
    <property type="match status" value="1"/>
</dbReference>
<dbReference type="InterPro" id="IPR036942">
    <property type="entry name" value="Beta-barrel_TonB_sf"/>
</dbReference>
<dbReference type="InterPro" id="IPR012910">
    <property type="entry name" value="Plug_dom"/>
</dbReference>
<keyword evidence="9" id="KW-1185">Reference proteome</keyword>
<evidence type="ECO:0000259" key="7">
    <source>
        <dbReference type="Pfam" id="PF07715"/>
    </source>
</evidence>
<feature type="chain" id="PRO_5046007313" evidence="5">
    <location>
        <begin position="27"/>
        <end position="1009"/>
    </location>
</feature>
<dbReference type="EMBL" id="JBHSUS010000001">
    <property type="protein sequence ID" value="MFC6440848.1"/>
    <property type="molecule type" value="Genomic_DNA"/>
</dbReference>
<dbReference type="NCBIfam" id="TIGR01782">
    <property type="entry name" value="TonB-Xanth-Caul"/>
    <property type="match status" value="1"/>
</dbReference>
<dbReference type="PANTHER" id="PTHR40980:SF4">
    <property type="entry name" value="TONB-DEPENDENT RECEPTOR-LIKE BETA-BARREL DOMAIN-CONTAINING PROTEIN"/>
    <property type="match status" value="1"/>
</dbReference>
<dbReference type="Pfam" id="PF00593">
    <property type="entry name" value="TonB_dep_Rec_b-barrel"/>
    <property type="match status" value="1"/>
</dbReference>
<sequence>MTRFKLNLLTAALMAGGLSVASTAMAQQAEDQTEASETPQENLEIIEVKGFSTSLIQSLNQKRFSDTVTEQLSADDLGGLPDVSMADALTRLPGISAVRTGGQAAEINIRGLSGDFVFSTLNGREQVSTSGSRSIEFDQYPSELISSAAVYKSPKASLIEGGVAGTVQLQTASPLSMQEEQKFSMNMRGMYNDRASEIPDGEEFGHRISFSYQTKLLDDTLGVALGFARLYQPSSAVQFIGFASATERELDNADSAPCVTGQSDPNCEWVSEGFEMQHKGGEETRNGYMAVVEWAPTDNFKLKADGFLSKFDSEAFARGFRIKFDGARANITNPVLLDDYMVGGNLSYANGSFIRAELVNDDNRDYDQVASYGINADWQMTDNLSVNIDISQSRAESDFRNGLLWSLVAEDANAATAVFDTNISMSYLLHGLDLPDVAFNQADKFTDINYVMASKYGIYPYQNEDKLNAWRMDFTYALDNDYIASISWGIRQSERTYSNDRSVFEYGSDSSFLRGQPPLKLTADMVEVVDFEGEFAYFPSYLKIDLDKALNAWFPGGIPQPVQTWGPGNPGVINGPGAGSDYSWTMTESGEVYEDVTSAYVMVNLDMMLGKLPVTGNVGVRRVDTEQASTTLQQVTMDIVDPDTLEVLDVRGDPTLGAQYITDNAGLVNDWYRPDVLVDKYTNYLPSLNLNFKLSDNQQLRFAAAKVMGRAPINRLFANANINVEEVKSSLNPDTGAIESEKSVATITGNSTNSPYLRPFLATQYDISYEHYFEETDGAFVAALFYKNIDSFVEEQALANYDFAGNGFNVPSEVKSYVYDEDGELVLDGDGAPLYVVLPTENGTYKVAVNNAKGGYIRGLELAYTQIYDFLPAPFNGLGISASYSFTETEITRTIGGGVYTDKLPGLSENVATLTVFWERDGFETRLSSRYRDAFVSTQVGVNEQTVNYDAELVMDFQASYDINENLGMVFQVNNLTDAPTKSYFGDKALTGTIQYFGRQFFLGATYTF</sequence>
<keyword evidence="2 4" id="KW-0472">Membrane</keyword>
<name>A0ABW1XL93_9ALTE</name>
<reference evidence="9" key="1">
    <citation type="journal article" date="2019" name="Int. J. Syst. Evol. Microbiol.">
        <title>The Global Catalogue of Microorganisms (GCM) 10K type strain sequencing project: providing services to taxonomists for standard genome sequencing and annotation.</title>
        <authorList>
            <consortium name="The Broad Institute Genomics Platform"/>
            <consortium name="The Broad Institute Genome Sequencing Center for Infectious Disease"/>
            <person name="Wu L."/>
            <person name="Ma J."/>
        </authorList>
    </citation>
    <scope>NUCLEOTIDE SEQUENCE [LARGE SCALE GENOMIC DNA]</scope>
    <source>
        <strain evidence="9">CGMCC 1.16031</strain>
    </source>
</reference>
<evidence type="ECO:0000256" key="5">
    <source>
        <dbReference type="SAM" id="SignalP"/>
    </source>
</evidence>
<evidence type="ECO:0000313" key="8">
    <source>
        <dbReference type="EMBL" id="MFC6440848.1"/>
    </source>
</evidence>
<comment type="similarity">
    <text evidence="4">Belongs to the TonB-dependent receptor family.</text>
</comment>
<feature type="domain" description="TonB-dependent receptor-like beta-barrel" evidence="6">
    <location>
        <begin position="459"/>
        <end position="976"/>
    </location>
</feature>
<keyword evidence="4" id="KW-0798">TonB box</keyword>
<feature type="signal peptide" evidence="5">
    <location>
        <begin position="1"/>
        <end position="26"/>
    </location>
</feature>
<evidence type="ECO:0000256" key="1">
    <source>
        <dbReference type="ARBA" id="ARBA00004442"/>
    </source>
</evidence>
<comment type="caution">
    <text evidence="8">The sequence shown here is derived from an EMBL/GenBank/DDBJ whole genome shotgun (WGS) entry which is preliminary data.</text>
</comment>
<dbReference type="Proteomes" id="UP001596364">
    <property type="component" value="Unassembled WGS sequence"/>
</dbReference>
<keyword evidence="5" id="KW-0732">Signal</keyword>
<keyword evidence="3" id="KW-0998">Cell outer membrane</keyword>
<evidence type="ECO:0000259" key="6">
    <source>
        <dbReference type="Pfam" id="PF00593"/>
    </source>
</evidence>
<dbReference type="RefSeq" id="WP_131259758.1">
    <property type="nucleotide sequence ID" value="NZ_JBHSUS010000001.1"/>
</dbReference>
<comment type="subcellular location">
    <subcellularLocation>
        <location evidence="1 4">Cell outer membrane</location>
    </subcellularLocation>
</comment>
<accession>A0ABW1XL93</accession>
<dbReference type="InterPro" id="IPR037066">
    <property type="entry name" value="Plug_dom_sf"/>
</dbReference>
<dbReference type="InterPro" id="IPR010104">
    <property type="entry name" value="TonB_rcpt_bac"/>
</dbReference>
<dbReference type="Gene3D" id="2.170.130.10">
    <property type="entry name" value="TonB-dependent receptor, plug domain"/>
    <property type="match status" value="1"/>
</dbReference>
<dbReference type="SUPFAM" id="SSF56935">
    <property type="entry name" value="Porins"/>
    <property type="match status" value="1"/>
</dbReference>
<evidence type="ECO:0000256" key="2">
    <source>
        <dbReference type="ARBA" id="ARBA00023136"/>
    </source>
</evidence>
<dbReference type="Gene3D" id="2.40.170.20">
    <property type="entry name" value="TonB-dependent receptor, beta-barrel domain"/>
    <property type="match status" value="2"/>
</dbReference>
<evidence type="ECO:0000256" key="4">
    <source>
        <dbReference type="RuleBase" id="RU003357"/>
    </source>
</evidence>
<dbReference type="PANTHER" id="PTHR40980">
    <property type="entry name" value="PLUG DOMAIN-CONTAINING PROTEIN"/>
    <property type="match status" value="1"/>
</dbReference>
<evidence type="ECO:0000313" key="9">
    <source>
        <dbReference type="Proteomes" id="UP001596364"/>
    </source>
</evidence>
<feature type="domain" description="TonB-dependent receptor plug" evidence="7">
    <location>
        <begin position="67"/>
        <end position="165"/>
    </location>
</feature>
<proteinExistence type="inferred from homology"/>
<organism evidence="8 9">
    <name type="scientific">Pseudobowmanella zhangzhouensis</name>
    <dbReference type="NCBI Taxonomy" id="1537679"/>
    <lineage>
        <taxon>Bacteria</taxon>
        <taxon>Pseudomonadati</taxon>
        <taxon>Pseudomonadota</taxon>
        <taxon>Gammaproteobacteria</taxon>
        <taxon>Alteromonadales</taxon>
        <taxon>Alteromonadaceae</taxon>
    </lineage>
</organism>
<evidence type="ECO:0000256" key="3">
    <source>
        <dbReference type="ARBA" id="ARBA00023237"/>
    </source>
</evidence>
<keyword evidence="8" id="KW-0675">Receptor</keyword>
<gene>
    <name evidence="8" type="ORF">ACFP85_11905</name>
</gene>